<evidence type="ECO:0000259" key="7">
    <source>
        <dbReference type="PROSITE" id="PS50850"/>
    </source>
</evidence>
<dbReference type="GO" id="GO:0022857">
    <property type="term" value="F:transmembrane transporter activity"/>
    <property type="evidence" value="ECO:0007669"/>
    <property type="project" value="InterPro"/>
</dbReference>
<keyword evidence="4 6" id="KW-1133">Transmembrane helix</keyword>
<feature type="transmembrane region" description="Helical" evidence="6">
    <location>
        <begin position="293"/>
        <end position="317"/>
    </location>
</feature>
<dbReference type="PANTHER" id="PTHR43702:SF3">
    <property type="entry name" value="PROTEIN TSGA"/>
    <property type="match status" value="1"/>
</dbReference>
<comment type="subcellular location">
    <subcellularLocation>
        <location evidence="1">Cell inner membrane</location>
        <topology evidence="1">Multi-pass membrane protein</topology>
    </subcellularLocation>
</comment>
<feature type="transmembrane region" description="Helical" evidence="6">
    <location>
        <begin position="78"/>
        <end position="96"/>
    </location>
</feature>
<gene>
    <name evidence="8" type="primary">fucP</name>
    <name evidence="8" type="ORF">NCTC12229_00259</name>
</gene>
<dbReference type="InterPro" id="IPR036259">
    <property type="entry name" value="MFS_trans_sf"/>
</dbReference>
<evidence type="ECO:0000313" key="9">
    <source>
        <dbReference type="Proteomes" id="UP000254055"/>
    </source>
</evidence>
<feature type="transmembrane region" description="Helical" evidence="6">
    <location>
        <begin position="108"/>
        <end position="127"/>
    </location>
</feature>
<dbReference type="EMBL" id="UGRS01000001">
    <property type="protein sequence ID" value="SUA35852.1"/>
    <property type="molecule type" value="Genomic_DNA"/>
</dbReference>
<evidence type="ECO:0000256" key="4">
    <source>
        <dbReference type="ARBA" id="ARBA00022989"/>
    </source>
</evidence>
<proteinExistence type="predicted"/>
<evidence type="ECO:0000256" key="1">
    <source>
        <dbReference type="ARBA" id="ARBA00004429"/>
    </source>
</evidence>
<feature type="transmembrane region" description="Helical" evidence="6">
    <location>
        <begin position="238"/>
        <end position="260"/>
    </location>
</feature>
<dbReference type="AlphaFoldDB" id="A0A378WFN7"/>
<evidence type="ECO:0000256" key="6">
    <source>
        <dbReference type="SAM" id="Phobius"/>
    </source>
</evidence>
<dbReference type="CDD" id="cd17394">
    <property type="entry name" value="MFS_FucP_like"/>
    <property type="match status" value="1"/>
</dbReference>
<protein>
    <submittedName>
        <fullName evidence="8">Sugar transporter</fullName>
    </submittedName>
</protein>
<name>A0A378WFN7_9NEIS</name>
<dbReference type="OrthoDB" id="9795150at2"/>
<dbReference type="Gene3D" id="1.20.1250.20">
    <property type="entry name" value="MFS general substrate transporter like domains"/>
    <property type="match status" value="2"/>
</dbReference>
<feature type="domain" description="Major facilitator superfamily (MFS) profile" evidence="7">
    <location>
        <begin position="11"/>
        <end position="449"/>
    </location>
</feature>
<dbReference type="InterPro" id="IPR020846">
    <property type="entry name" value="MFS_dom"/>
</dbReference>
<dbReference type="GO" id="GO:0005886">
    <property type="term" value="C:plasma membrane"/>
    <property type="evidence" value="ECO:0007669"/>
    <property type="project" value="UniProtKB-SubCell"/>
</dbReference>
<dbReference type="Pfam" id="PF07690">
    <property type="entry name" value="MFS_1"/>
    <property type="match status" value="1"/>
</dbReference>
<feature type="transmembrane region" description="Helical" evidence="6">
    <location>
        <begin position="148"/>
        <end position="171"/>
    </location>
</feature>
<dbReference type="InterPro" id="IPR011701">
    <property type="entry name" value="MFS"/>
</dbReference>
<reference evidence="8 9" key="1">
    <citation type="submission" date="2018-06" db="EMBL/GenBank/DDBJ databases">
        <authorList>
            <consortium name="Pathogen Informatics"/>
            <person name="Doyle S."/>
        </authorList>
    </citation>
    <scope>NUCLEOTIDE SEQUENCE [LARGE SCALE GENOMIC DNA]</scope>
    <source>
        <strain evidence="8 9">NCTC12229</strain>
    </source>
</reference>
<organism evidence="8 9">
    <name type="scientific">Neisseria zoodegmatis</name>
    <dbReference type="NCBI Taxonomy" id="326523"/>
    <lineage>
        <taxon>Bacteria</taxon>
        <taxon>Pseudomonadati</taxon>
        <taxon>Pseudomonadota</taxon>
        <taxon>Betaproteobacteria</taxon>
        <taxon>Neisseriales</taxon>
        <taxon>Neisseriaceae</taxon>
        <taxon>Neisseria</taxon>
    </lineage>
</organism>
<dbReference type="Proteomes" id="UP000254055">
    <property type="component" value="Unassembled WGS sequence"/>
</dbReference>
<dbReference type="SUPFAM" id="SSF103473">
    <property type="entry name" value="MFS general substrate transporter"/>
    <property type="match status" value="1"/>
</dbReference>
<dbReference type="PROSITE" id="PS50850">
    <property type="entry name" value="MFS"/>
    <property type="match status" value="1"/>
</dbReference>
<feature type="transmembrane region" description="Helical" evidence="6">
    <location>
        <begin position="338"/>
        <end position="355"/>
    </location>
</feature>
<feature type="transmembrane region" description="Helical" evidence="6">
    <location>
        <begin position="394"/>
        <end position="415"/>
    </location>
</feature>
<feature type="transmembrane region" description="Helical" evidence="6">
    <location>
        <begin position="48"/>
        <end position="66"/>
    </location>
</feature>
<evidence type="ECO:0000256" key="5">
    <source>
        <dbReference type="ARBA" id="ARBA00023136"/>
    </source>
</evidence>
<evidence type="ECO:0000313" key="8">
    <source>
        <dbReference type="EMBL" id="SUA35852.1"/>
    </source>
</evidence>
<evidence type="ECO:0000256" key="2">
    <source>
        <dbReference type="ARBA" id="ARBA00022475"/>
    </source>
</evidence>
<dbReference type="PANTHER" id="PTHR43702">
    <property type="entry name" value="L-FUCOSE-PROTON SYMPORTER"/>
    <property type="match status" value="1"/>
</dbReference>
<dbReference type="InterPro" id="IPR050375">
    <property type="entry name" value="MFS_TsgA-like"/>
</dbReference>
<dbReference type="RefSeq" id="WP_115133240.1">
    <property type="nucleotide sequence ID" value="NZ_JAUNKT010000009.1"/>
</dbReference>
<sequence>MSTQSQNNTAALSVLASLFFMMGFITCLNDVLIPHLKEVFHLSNRDSMLVQVAFFSAYAVMSFVVGKVIDKIGYKKTVVSGFLITALGAFLFYPATAMLGNGVADKSLYYMVFLPLFFIMATGIVFLQVSGNPYVTLLARPGKESATLTLVQAFNSVATAIAPSVGGLLILSDAAQSLTAAEKAQTLQMPYLGLTGILVLLAVAVASIKLPAAEKIAEHVTEENKDGKTSVFQYKHMILGALAIFFYVGAEVAIGSQYILTMEHMTQNLPMPNYVPAEGSGLIMWVYNFFAKYYYYLVSDIHITHLSGAVLLSLYWGGAMVGRFMGSAVLSRFAPNKVLLLNSLIAVALLLLVVFAGDVNKASTAKYALLAIGLFNSIMFPTIFSLATRGLGKFTADASGIICTAIVGGALIPLLQGDIVTRTGDNYLVSYWVPVLCYLYIAFFALKGYKADEHA</sequence>
<keyword evidence="5 6" id="KW-0472">Membrane</keyword>
<keyword evidence="3 6" id="KW-0812">Transmembrane</keyword>
<feature type="transmembrane region" description="Helical" evidence="6">
    <location>
        <begin position="427"/>
        <end position="446"/>
    </location>
</feature>
<feature type="transmembrane region" description="Helical" evidence="6">
    <location>
        <begin position="367"/>
        <end position="387"/>
    </location>
</feature>
<feature type="transmembrane region" description="Helical" evidence="6">
    <location>
        <begin position="191"/>
        <end position="208"/>
    </location>
</feature>
<keyword evidence="2" id="KW-1003">Cell membrane</keyword>
<keyword evidence="8" id="KW-0813">Transport</keyword>
<evidence type="ECO:0000256" key="3">
    <source>
        <dbReference type="ARBA" id="ARBA00022692"/>
    </source>
</evidence>
<feature type="transmembrane region" description="Helical" evidence="6">
    <location>
        <begin position="12"/>
        <end position="36"/>
    </location>
</feature>
<accession>A0A378WFN7</accession>
<keyword evidence="8" id="KW-0762">Sugar transport</keyword>